<keyword evidence="1" id="KW-0479">Metal-binding</keyword>
<gene>
    <name evidence="3" type="ORF">IV02_22105</name>
</gene>
<organism evidence="3 4">
    <name type="scientific">Pseudomonas syringae</name>
    <dbReference type="NCBI Taxonomy" id="317"/>
    <lineage>
        <taxon>Bacteria</taxon>
        <taxon>Pseudomonadati</taxon>
        <taxon>Pseudomonadota</taxon>
        <taxon>Gammaproteobacteria</taxon>
        <taxon>Pseudomonadales</taxon>
        <taxon>Pseudomonadaceae</taxon>
        <taxon>Pseudomonas</taxon>
    </lineage>
</organism>
<sequence>MQRFNVQGMTCGHCVKSVTDAIKEQDAAAIVQVDLPTGEVLVESDLTAEQVIGLIAEEGYQAQVA</sequence>
<dbReference type="RefSeq" id="WP_047577725.1">
    <property type="nucleotide sequence ID" value="NZ_JPQT01000124.1"/>
</dbReference>
<evidence type="ECO:0000313" key="4">
    <source>
        <dbReference type="Proteomes" id="UP000028643"/>
    </source>
</evidence>
<dbReference type="SUPFAM" id="SSF55008">
    <property type="entry name" value="HMA, heavy metal-associated domain"/>
    <property type="match status" value="1"/>
</dbReference>
<dbReference type="Pfam" id="PF00403">
    <property type="entry name" value="HMA"/>
    <property type="match status" value="1"/>
</dbReference>
<dbReference type="InterPro" id="IPR036163">
    <property type="entry name" value="HMA_dom_sf"/>
</dbReference>
<evidence type="ECO:0000313" key="3">
    <source>
        <dbReference type="EMBL" id="KFE48200.1"/>
    </source>
</evidence>
<dbReference type="PROSITE" id="PS50846">
    <property type="entry name" value="HMA_2"/>
    <property type="match status" value="1"/>
</dbReference>
<dbReference type="GO" id="GO:0046872">
    <property type="term" value="F:metal ion binding"/>
    <property type="evidence" value="ECO:0007669"/>
    <property type="project" value="UniProtKB-KW"/>
</dbReference>
<dbReference type="InterPro" id="IPR017969">
    <property type="entry name" value="Heavy-metal-associated_CS"/>
</dbReference>
<evidence type="ECO:0000259" key="2">
    <source>
        <dbReference type="PROSITE" id="PS50846"/>
    </source>
</evidence>
<accession>A0A085UYD7</accession>
<dbReference type="PROSITE" id="PS01047">
    <property type="entry name" value="HMA_1"/>
    <property type="match status" value="1"/>
</dbReference>
<dbReference type="InterPro" id="IPR006121">
    <property type="entry name" value="HMA_dom"/>
</dbReference>
<dbReference type="EMBL" id="JPQT01000124">
    <property type="protein sequence ID" value="KFE48200.1"/>
    <property type="molecule type" value="Genomic_DNA"/>
</dbReference>
<name>A0A085UYD7_PSESX</name>
<reference evidence="3 4" key="1">
    <citation type="submission" date="2014-07" db="EMBL/GenBank/DDBJ databases">
        <title>Draft Genome Sequences of Environmental Pseudomonas syringae strains.</title>
        <authorList>
            <person name="Baltrus D.A."/>
            <person name="Berge O."/>
            <person name="Morris C."/>
        </authorList>
    </citation>
    <scope>NUCLEOTIDE SEQUENCE [LARGE SCALE GENOMIC DNA]</scope>
    <source>
        <strain evidence="3 4">CEB003</strain>
    </source>
</reference>
<dbReference type="Gene3D" id="3.30.70.100">
    <property type="match status" value="1"/>
</dbReference>
<dbReference type="CDD" id="cd00371">
    <property type="entry name" value="HMA"/>
    <property type="match status" value="1"/>
</dbReference>
<proteinExistence type="predicted"/>
<dbReference type="AlphaFoldDB" id="A0A085UYD7"/>
<dbReference type="Proteomes" id="UP000028643">
    <property type="component" value="Unassembled WGS sequence"/>
</dbReference>
<protein>
    <submittedName>
        <fullName evidence="3">Copper resistance protein CopZ</fullName>
    </submittedName>
</protein>
<feature type="domain" description="HMA" evidence="2">
    <location>
        <begin position="1"/>
        <end position="63"/>
    </location>
</feature>
<evidence type="ECO:0000256" key="1">
    <source>
        <dbReference type="ARBA" id="ARBA00022723"/>
    </source>
</evidence>
<comment type="caution">
    <text evidence="3">The sequence shown here is derived from an EMBL/GenBank/DDBJ whole genome shotgun (WGS) entry which is preliminary data.</text>
</comment>
<dbReference type="PATRIC" id="fig|317.174.peg.4516"/>